<proteinExistence type="predicted"/>
<keyword evidence="2" id="KW-1185">Reference proteome</keyword>
<reference evidence="1 2" key="1">
    <citation type="journal article" date="2018" name="Front. Plant Sci.">
        <title>Red Clover (Trifolium pratense) and Zigzag Clover (T. medium) - A Picture of Genomic Similarities and Differences.</title>
        <authorList>
            <person name="Dluhosova J."/>
            <person name="Istvanek J."/>
            <person name="Nedelnik J."/>
            <person name="Repkova J."/>
        </authorList>
    </citation>
    <scope>NUCLEOTIDE SEQUENCE [LARGE SCALE GENOMIC DNA]</scope>
    <source>
        <strain evidence="2">cv. 10/8</strain>
        <tissue evidence="1">Leaf</tissue>
    </source>
</reference>
<protein>
    <submittedName>
        <fullName evidence="1">Uncharacterized protein</fullName>
    </submittedName>
</protein>
<dbReference type="Proteomes" id="UP000265520">
    <property type="component" value="Unassembled WGS sequence"/>
</dbReference>
<evidence type="ECO:0000313" key="2">
    <source>
        <dbReference type="Proteomes" id="UP000265520"/>
    </source>
</evidence>
<comment type="caution">
    <text evidence="1">The sequence shown here is derived from an EMBL/GenBank/DDBJ whole genome shotgun (WGS) entry which is preliminary data.</text>
</comment>
<evidence type="ECO:0000313" key="1">
    <source>
        <dbReference type="EMBL" id="MCI54495.1"/>
    </source>
</evidence>
<organism evidence="1 2">
    <name type="scientific">Trifolium medium</name>
    <dbReference type="NCBI Taxonomy" id="97028"/>
    <lineage>
        <taxon>Eukaryota</taxon>
        <taxon>Viridiplantae</taxon>
        <taxon>Streptophyta</taxon>
        <taxon>Embryophyta</taxon>
        <taxon>Tracheophyta</taxon>
        <taxon>Spermatophyta</taxon>
        <taxon>Magnoliopsida</taxon>
        <taxon>eudicotyledons</taxon>
        <taxon>Gunneridae</taxon>
        <taxon>Pentapetalae</taxon>
        <taxon>rosids</taxon>
        <taxon>fabids</taxon>
        <taxon>Fabales</taxon>
        <taxon>Fabaceae</taxon>
        <taxon>Papilionoideae</taxon>
        <taxon>50 kb inversion clade</taxon>
        <taxon>NPAAA clade</taxon>
        <taxon>Hologalegina</taxon>
        <taxon>IRL clade</taxon>
        <taxon>Trifolieae</taxon>
        <taxon>Trifolium</taxon>
    </lineage>
</organism>
<sequence>MASLIATDDTLPCTTVSTLTVPSRQTGSVIQHHAGLQLKESMSLLLYATNVFCISNSSTIVGGEKKVEVQQSTY</sequence>
<name>A0A392T2G3_9FABA</name>
<accession>A0A392T2G3</accession>
<dbReference type="EMBL" id="LXQA010480231">
    <property type="protein sequence ID" value="MCI54495.1"/>
    <property type="molecule type" value="Genomic_DNA"/>
</dbReference>
<dbReference type="AlphaFoldDB" id="A0A392T2G3"/>